<dbReference type="Pfam" id="PF04794">
    <property type="entry name" value="YdjC"/>
    <property type="match status" value="1"/>
</dbReference>
<evidence type="ECO:0000256" key="3">
    <source>
        <dbReference type="ARBA" id="ARBA00022801"/>
    </source>
</evidence>
<evidence type="ECO:0000256" key="5">
    <source>
        <dbReference type="ARBA" id="ARBA00023277"/>
    </source>
</evidence>
<keyword evidence="3 6" id="KW-0378">Hydrolase</keyword>
<dbReference type="SUPFAM" id="SSF88713">
    <property type="entry name" value="Glycoside hydrolase/deacetylase"/>
    <property type="match status" value="1"/>
</dbReference>
<evidence type="ECO:0000256" key="1">
    <source>
        <dbReference type="ARBA" id="ARBA00001946"/>
    </source>
</evidence>
<organism evidence="6">
    <name type="scientific">bioreactor metagenome</name>
    <dbReference type="NCBI Taxonomy" id="1076179"/>
    <lineage>
        <taxon>unclassified sequences</taxon>
        <taxon>metagenomes</taxon>
        <taxon>ecological metagenomes</taxon>
    </lineage>
</organism>
<dbReference type="Gene3D" id="3.20.20.370">
    <property type="entry name" value="Glycoside hydrolase/deacetylase"/>
    <property type="match status" value="1"/>
</dbReference>
<dbReference type="GO" id="GO:0016787">
    <property type="term" value="F:hydrolase activity"/>
    <property type="evidence" value="ECO:0007669"/>
    <property type="project" value="UniProtKB-KW"/>
</dbReference>
<sequence>MMPCPWSNYALEYARTHPQADLGVHLTLTSEWKFYRWGPISTRDPRSGLMDEQGYFPRTSAAVQKSARAGAAKHELGTQIKRALDAGLQATHIDTHMGSVAAAKFMSGYVSLAKQFKLPPMIFRMDETEWRGAGLDALTAKLAARLILKLEAQGIPLLDHLVQLPLTPSEEHLDRTKKYLSDLKPGLTHFILHPNKDTPELRAIAPDWQARVENYNDFMNDDLRKHIKEIGLHVIGYRALVDLMK</sequence>
<dbReference type="GO" id="GO:0005975">
    <property type="term" value="P:carbohydrate metabolic process"/>
    <property type="evidence" value="ECO:0007669"/>
    <property type="project" value="InterPro"/>
</dbReference>
<dbReference type="EC" id="3.5.1.-" evidence="6"/>
<evidence type="ECO:0000256" key="4">
    <source>
        <dbReference type="ARBA" id="ARBA00022842"/>
    </source>
</evidence>
<evidence type="ECO:0000313" key="6">
    <source>
        <dbReference type="EMBL" id="MPN00757.1"/>
    </source>
</evidence>
<proteinExistence type="predicted"/>
<gene>
    <name evidence="6" type="ORF">SDC9_147953</name>
</gene>
<comment type="cofactor">
    <cofactor evidence="1">
        <name>Mg(2+)</name>
        <dbReference type="ChEBI" id="CHEBI:18420"/>
    </cofactor>
</comment>
<name>A0A645EG95_9ZZZZ</name>
<comment type="caution">
    <text evidence="6">The sequence shown here is derived from an EMBL/GenBank/DDBJ whole genome shotgun (WGS) entry which is preliminary data.</text>
</comment>
<dbReference type="InterPro" id="IPR006879">
    <property type="entry name" value="YdjC-like"/>
</dbReference>
<reference evidence="6" key="1">
    <citation type="submission" date="2019-08" db="EMBL/GenBank/DDBJ databases">
        <authorList>
            <person name="Kucharzyk K."/>
            <person name="Murdoch R.W."/>
            <person name="Higgins S."/>
            <person name="Loffler F."/>
        </authorList>
    </citation>
    <scope>NUCLEOTIDE SEQUENCE</scope>
</reference>
<dbReference type="GO" id="GO:0046872">
    <property type="term" value="F:metal ion binding"/>
    <property type="evidence" value="ECO:0007669"/>
    <property type="project" value="UniProtKB-KW"/>
</dbReference>
<evidence type="ECO:0000256" key="2">
    <source>
        <dbReference type="ARBA" id="ARBA00022723"/>
    </source>
</evidence>
<accession>A0A645EG95</accession>
<dbReference type="AlphaFoldDB" id="A0A645EG95"/>
<dbReference type="InterPro" id="IPR011330">
    <property type="entry name" value="Glyco_hydro/deAcase_b/a-brl"/>
</dbReference>
<keyword evidence="2" id="KW-0479">Metal-binding</keyword>
<keyword evidence="5" id="KW-0119">Carbohydrate metabolism</keyword>
<dbReference type="EMBL" id="VSSQ01046784">
    <property type="protein sequence ID" value="MPN00757.1"/>
    <property type="molecule type" value="Genomic_DNA"/>
</dbReference>
<protein>
    <submittedName>
        <fullName evidence="6">Carbohydrate deacetylase</fullName>
        <ecNumber evidence="6">3.5.1.-</ecNumber>
    </submittedName>
</protein>
<keyword evidence="4" id="KW-0460">Magnesium</keyword>